<dbReference type="GO" id="GO:0004930">
    <property type="term" value="F:G protein-coupled receptor activity"/>
    <property type="evidence" value="ECO:0007669"/>
    <property type="project" value="TreeGrafter"/>
</dbReference>
<dbReference type="Proteomes" id="UP000424527">
    <property type="component" value="Unassembled WGS sequence"/>
</dbReference>
<dbReference type="InterPro" id="IPR057400">
    <property type="entry name" value="ADGRF3/5_N"/>
</dbReference>
<evidence type="ECO:0000259" key="1">
    <source>
        <dbReference type="Pfam" id="PF25387"/>
    </source>
</evidence>
<dbReference type="Pfam" id="PF25387">
    <property type="entry name" value="ADGRF3_N"/>
    <property type="match status" value="4"/>
</dbReference>
<dbReference type="PANTHER" id="PTHR45813:SF4">
    <property type="entry name" value="ADHESION G PROTEIN-COUPLED RECEPTOR F5"/>
    <property type="match status" value="1"/>
</dbReference>
<feature type="domain" description="ADGRF3/5-like N-terminal" evidence="1">
    <location>
        <begin position="37"/>
        <end position="93"/>
    </location>
</feature>
<proteinExistence type="predicted"/>
<evidence type="ECO:0000313" key="2">
    <source>
        <dbReference type="EMBL" id="KAE8287087.1"/>
    </source>
</evidence>
<feature type="domain" description="ADGRF3/5-like N-terminal" evidence="1">
    <location>
        <begin position="294"/>
        <end position="349"/>
    </location>
</feature>
<dbReference type="InterPro" id="IPR051587">
    <property type="entry name" value="Adhesion_GPCR"/>
</dbReference>
<gene>
    <name evidence="2" type="ORF">D5F01_LYC15046</name>
</gene>
<name>A0A6G0I6V0_LARCR</name>
<protein>
    <recommendedName>
        <fullName evidence="1">ADGRF3/5-like N-terminal domain-containing protein</fullName>
    </recommendedName>
</protein>
<dbReference type="AlphaFoldDB" id="A0A6G0I6V0"/>
<keyword evidence="3" id="KW-1185">Reference proteome</keyword>
<accession>A0A6G0I6V0</accession>
<feature type="domain" description="ADGRF3/5-like N-terminal" evidence="1">
    <location>
        <begin position="143"/>
        <end position="198"/>
    </location>
</feature>
<organism evidence="2 3">
    <name type="scientific">Larimichthys crocea</name>
    <name type="common">Large yellow croaker</name>
    <name type="synonym">Pseudosciaena crocea</name>
    <dbReference type="NCBI Taxonomy" id="215358"/>
    <lineage>
        <taxon>Eukaryota</taxon>
        <taxon>Metazoa</taxon>
        <taxon>Chordata</taxon>
        <taxon>Craniata</taxon>
        <taxon>Vertebrata</taxon>
        <taxon>Euteleostomi</taxon>
        <taxon>Actinopterygii</taxon>
        <taxon>Neopterygii</taxon>
        <taxon>Teleostei</taxon>
        <taxon>Neoteleostei</taxon>
        <taxon>Acanthomorphata</taxon>
        <taxon>Eupercaria</taxon>
        <taxon>Sciaenidae</taxon>
        <taxon>Larimichthys</taxon>
    </lineage>
</organism>
<feature type="domain" description="ADGRF3/5-like N-terminal" evidence="1">
    <location>
        <begin position="402"/>
        <end position="457"/>
    </location>
</feature>
<comment type="caution">
    <text evidence="2">The sequence shown here is derived from an EMBL/GenBank/DDBJ whole genome shotgun (WGS) entry which is preliminary data.</text>
</comment>
<sequence>MNVSNVETFELIQNSLNATSLPIQLDNNTKITDVSVTTVCSSNGTGFQCRCEEQFAWPYSTCVSYGACDYISSGICKCINAIPADGQSCQPISKLLVKVEYTVDLELNVTDVTTVDYLRSLLNNDSFALTLGPTVNVTDIDITTVCYLNGTDFQCRCEDQYVWSYVNCITYGACDDIIDGTCGCINSIPSSGQHCEPRKVVYEYEVFIEVNTTDADQLRNTVNNITFPVQINTQINISDTVITTAPPAVYEYIISVELNISDVAVINGLRTILNNISYPISINNYIQISDVNISTVCSPSSGGFQCRCEDQYRWSCDQCFQHGPCDNITDDTCGCINAIPPDGQYCQSVNQHTPPAVYEYIISVELNISDVAVINGLRTILNNISYPISINNHIQISDVNISTVCSPSSGGFQCRCEDQYRWSCDQCFQHGPCDNITDDTCGCINAIPPDGQYCQSVYQHSKFETRDNK</sequence>
<dbReference type="EMBL" id="REGW02000014">
    <property type="protein sequence ID" value="KAE8287087.1"/>
    <property type="molecule type" value="Genomic_DNA"/>
</dbReference>
<dbReference type="PANTHER" id="PTHR45813">
    <property type="entry name" value="IG-LIKE DOMAIN-CONTAINING PROTEIN"/>
    <property type="match status" value="1"/>
</dbReference>
<dbReference type="GO" id="GO:0007189">
    <property type="term" value="P:adenylate cyclase-activating G protein-coupled receptor signaling pathway"/>
    <property type="evidence" value="ECO:0007669"/>
    <property type="project" value="TreeGrafter"/>
</dbReference>
<evidence type="ECO:0000313" key="3">
    <source>
        <dbReference type="Proteomes" id="UP000424527"/>
    </source>
</evidence>
<reference evidence="2 3" key="1">
    <citation type="submission" date="2019-07" db="EMBL/GenBank/DDBJ databases">
        <title>Chromosome genome assembly for large yellow croaker.</title>
        <authorList>
            <person name="Xiao S."/>
        </authorList>
    </citation>
    <scope>NUCLEOTIDE SEQUENCE [LARGE SCALE GENOMIC DNA]</scope>
    <source>
        <strain evidence="2">JMULYC20181020</strain>
        <tissue evidence="2">Muscle</tissue>
    </source>
</reference>